<dbReference type="Proteomes" id="UP000034410">
    <property type="component" value="Chromosome"/>
</dbReference>
<name>A0A0F7JT96_9GAMM</name>
<dbReference type="NCBIfam" id="TIGR01617">
    <property type="entry name" value="arsC_related"/>
    <property type="match status" value="1"/>
</dbReference>
<reference evidence="3 4" key="1">
    <citation type="journal article" date="2015" name="Genome Announc.">
        <title>Complete Genome Sequence of Sedimenticola thiotaurini Strain SIP-G1, a Polyphosphate- and Polyhydroxyalkanoate-Accumulating Sulfur-Oxidizing Gammaproteobacterium Isolated from Salt Marsh Sediments.</title>
        <authorList>
            <person name="Flood B.E."/>
            <person name="Jones D.S."/>
            <person name="Bailey J.V."/>
        </authorList>
    </citation>
    <scope>NUCLEOTIDE SEQUENCE [LARGE SCALE GENOMIC DNA]</scope>
    <source>
        <strain evidence="3 4">SIP-G1</strain>
    </source>
</reference>
<dbReference type="AlphaFoldDB" id="A0A0F7JT96"/>
<gene>
    <name evidence="3" type="ORF">AAY24_04135</name>
</gene>
<dbReference type="KEGG" id="seds:AAY24_04135"/>
<dbReference type="PANTHER" id="PTHR30041:SF8">
    <property type="entry name" value="PROTEIN YFFB"/>
    <property type="match status" value="1"/>
</dbReference>
<dbReference type="InterPro" id="IPR036249">
    <property type="entry name" value="Thioredoxin-like_sf"/>
</dbReference>
<evidence type="ECO:0000256" key="1">
    <source>
        <dbReference type="ARBA" id="ARBA00007198"/>
    </source>
</evidence>
<evidence type="ECO:0000256" key="2">
    <source>
        <dbReference type="PROSITE-ProRule" id="PRU01282"/>
    </source>
</evidence>
<sequence length="121" mass="14012">MSNLKIYLYANCSTCQKAKKYLNEHQIEYQEIPIREQPPTVTELKAMLDAYDGKYARLFNTSGQDYRQGGYKEKLKSMSVDQMMAELAANGNLIKRPFVISESVKLVGFKQEEWDQVFLNT</sequence>
<keyword evidence="4" id="KW-1185">Reference proteome</keyword>
<dbReference type="RefSeq" id="WP_046858617.1">
    <property type="nucleotide sequence ID" value="NZ_CP011412.1"/>
</dbReference>
<organism evidence="3 4">
    <name type="scientific">Sedimenticola thiotaurini</name>
    <dbReference type="NCBI Taxonomy" id="1543721"/>
    <lineage>
        <taxon>Bacteria</taxon>
        <taxon>Pseudomonadati</taxon>
        <taxon>Pseudomonadota</taxon>
        <taxon>Gammaproteobacteria</taxon>
        <taxon>Chromatiales</taxon>
        <taxon>Sedimenticolaceae</taxon>
        <taxon>Sedimenticola</taxon>
    </lineage>
</organism>
<dbReference type="InterPro" id="IPR006660">
    <property type="entry name" value="Arsenate_reductase-like"/>
</dbReference>
<dbReference type="PROSITE" id="PS51353">
    <property type="entry name" value="ARSC"/>
    <property type="match status" value="1"/>
</dbReference>
<dbReference type="Pfam" id="PF03960">
    <property type="entry name" value="ArsC"/>
    <property type="match status" value="1"/>
</dbReference>
<dbReference type="InterPro" id="IPR006504">
    <property type="entry name" value="Tscrpt_reg_Spx/MgsR"/>
</dbReference>
<evidence type="ECO:0000313" key="4">
    <source>
        <dbReference type="Proteomes" id="UP000034410"/>
    </source>
</evidence>
<dbReference type="Gene3D" id="3.40.30.10">
    <property type="entry name" value="Glutaredoxin"/>
    <property type="match status" value="1"/>
</dbReference>
<dbReference type="EMBL" id="CP011412">
    <property type="protein sequence ID" value="AKH19681.1"/>
    <property type="molecule type" value="Genomic_DNA"/>
</dbReference>
<dbReference type="SUPFAM" id="SSF52833">
    <property type="entry name" value="Thioredoxin-like"/>
    <property type="match status" value="1"/>
</dbReference>
<comment type="similarity">
    <text evidence="1 2">Belongs to the ArsC family.</text>
</comment>
<protein>
    <submittedName>
        <fullName evidence="3">ArsC family transcriptional regulator</fullName>
    </submittedName>
</protein>
<dbReference type="OrthoDB" id="9803749at2"/>
<evidence type="ECO:0000313" key="3">
    <source>
        <dbReference type="EMBL" id="AKH19681.1"/>
    </source>
</evidence>
<accession>A0A0F7JT96</accession>
<proteinExistence type="inferred from homology"/>
<dbReference type="PANTHER" id="PTHR30041">
    <property type="entry name" value="ARSENATE REDUCTASE"/>
    <property type="match status" value="1"/>
</dbReference>